<keyword evidence="2" id="KW-1185">Reference proteome</keyword>
<protein>
    <submittedName>
        <fullName evidence="1">Uncharacterized protein</fullName>
    </submittedName>
</protein>
<name>A0ACC0NCA4_RHOML</name>
<comment type="caution">
    <text evidence="1">The sequence shown here is derived from an EMBL/GenBank/DDBJ whole genome shotgun (WGS) entry which is preliminary data.</text>
</comment>
<reference evidence="1" key="1">
    <citation type="submission" date="2022-02" db="EMBL/GenBank/DDBJ databases">
        <title>Plant Genome Project.</title>
        <authorList>
            <person name="Zhang R.-G."/>
        </authorList>
    </citation>
    <scope>NUCLEOTIDE SEQUENCE</scope>
    <source>
        <strain evidence="1">AT1</strain>
    </source>
</reference>
<dbReference type="EMBL" id="CM046393">
    <property type="protein sequence ID" value="KAI8550910.1"/>
    <property type="molecule type" value="Genomic_DNA"/>
</dbReference>
<organism evidence="1 2">
    <name type="scientific">Rhododendron molle</name>
    <name type="common">Chinese azalea</name>
    <name type="synonym">Azalea mollis</name>
    <dbReference type="NCBI Taxonomy" id="49168"/>
    <lineage>
        <taxon>Eukaryota</taxon>
        <taxon>Viridiplantae</taxon>
        <taxon>Streptophyta</taxon>
        <taxon>Embryophyta</taxon>
        <taxon>Tracheophyta</taxon>
        <taxon>Spermatophyta</taxon>
        <taxon>Magnoliopsida</taxon>
        <taxon>eudicotyledons</taxon>
        <taxon>Gunneridae</taxon>
        <taxon>Pentapetalae</taxon>
        <taxon>asterids</taxon>
        <taxon>Ericales</taxon>
        <taxon>Ericaceae</taxon>
        <taxon>Ericoideae</taxon>
        <taxon>Rhodoreae</taxon>
        <taxon>Rhododendron</taxon>
    </lineage>
</organism>
<accession>A0ACC0NCA4</accession>
<proteinExistence type="predicted"/>
<gene>
    <name evidence="1" type="ORF">RHMOL_Rhmol06G0144000</name>
</gene>
<evidence type="ECO:0000313" key="1">
    <source>
        <dbReference type="EMBL" id="KAI8550910.1"/>
    </source>
</evidence>
<evidence type="ECO:0000313" key="2">
    <source>
        <dbReference type="Proteomes" id="UP001062846"/>
    </source>
</evidence>
<dbReference type="Proteomes" id="UP001062846">
    <property type="component" value="Chromosome 6"/>
</dbReference>
<sequence length="239" mass="27251">MGKGRPTPSPSLLTSQSNRTEVPSEDGIRFGLCLSGQEYTTFLLTSHPQNIKDMLRVDKHTFRALAVELVRRGLLEWDHKNLSVEESLAIFLYICGQNARERVVADRFQRSLDTISKHFNIIRRAICNLAPFIIRPPNLHETPPEILHDGRYYPWFKDCVGAIDGTHIDAWVLASRELAFRGRKSTKTQNVMAVCSFDMKFTFVYPGWEGSAHDGRVFFAAVSNPDFNFPHPPISKLEF</sequence>